<dbReference type="Proteomes" id="UP000001511">
    <property type="component" value="Chromosome"/>
</dbReference>
<gene>
    <name evidence="2" type="ordered locus">Aazo_4217</name>
</gene>
<name>D7DW42_NOSA0</name>
<proteinExistence type="predicted"/>
<dbReference type="AlphaFoldDB" id="D7DW42"/>
<keyword evidence="3" id="KW-1185">Reference proteome</keyword>
<keyword evidence="1" id="KW-1133">Transmembrane helix</keyword>
<protein>
    <submittedName>
        <fullName evidence="2">Uncharacterized protein</fullName>
    </submittedName>
</protein>
<organism evidence="2 3">
    <name type="scientific">Nostoc azollae (strain 0708)</name>
    <name type="common">Anabaena azollae (strain 0708)</name>
    <dbReference type="NCBI Taxonomy" id="551115"/>
    <lineage>
        <taxon>Bacteria</taxon>
        <taxon>Bacillati</taxon>
        <taxon>Cyanobacteriota</taxon>
        <taxon>Cyanophyceae</taxon>
        <taxon>Nostocales</taxon>
        <taxon>Nostocaceae</taxon>
        <taxon>Trichormus</taxon>
    </lineage>
</organism>
<feature type="transmembrane region" description="Helical" evidence="1">
    <location>
        <begin position="9"/>
        <end position="28"/>
    </location>
</feature>
<dbReference type="EMBL" id="CP002059">
    <property type="protein sequence ID" value="ADI65613.1"/>
    <property type="molecule type" value="Genomic_DNA"/>
</dbReference>
<sequence length="36" mass="4259">MSILTSSKLLEILIVLSIFFTISNMWLLRNFVTHYN</sequence>
<keyword evidence="1" id="KW-0812">Transmembrane</keyword>
<evidence type="ECO:0000256" key="1">
    <source>
        <dbReference type="SAM" id="Phobius"/>
    </source>
</evidence>
<dbReference type="HOGENOM" id="CLU_3357329_0_0_3"/>
<evidence type="ECO:0000313" key="2">
    <source>
        <dbReference type="EMBL" id="ADI65613.1"/>
    </source>
</evidence>
<dbReference type="KEGG" id="naz:Aazo_4217"/>
<reference evidence="2 3" key="1">
    <citation type="journal article" date="2010" name="PLoS ONE">
        <title>Genome erosion in a nitrogen-fixing vertically transmitted endosymbiotic multicellular cyanobacterium.</title>
        <authorList>
            <person name="Ran L."/>
            <person name="Larsson J."/>
            <person name="Vigil-Stenman T."/>
            <person name="Nylander J.A."/>
            <person name="Ininbergs K."/>
            <person name="Zheng W.W."/>
            <person name="Lapidus A."/>
            <person name="Lowry S."/>
            <person name="Haselkorn R."/>
            <person name="Bergman B."/>
        </authorList>
    </citation>
    <scope>NUCLEOTIDE SEQUENCE [LARGE SCALE GENOMIC DNA]</scope>
    <source>
        <strain evidence="2 3">0708</strain>
    </source>
</reference>
<evidence type="ECO:0000313" key="3">
    <source>
        <dbReference type="Proteomes" id="UP000001511"/>
    </source>
</evidence>
<accession>D7DW42</accession>
<keyword evidence="1" id="KW-0472">Membrane</keyword>